<dbReference type="GO" id="GO:0000976">
    <property type="term" value="F:transcription cis-regulatory region binding"/>
    <property type="evidence" value="ECO:0007669"/>
    <property type="project" value="InterPro"/>
</dbReference>
<dbReference type="InterPro" id="IPR004827">
    <property type="entry name" value="bZIP"/>
</dbReference>
<comment type="subcellular location">
    <subcellularLocation>
        <location evidence="1">Nucleus</location>
    </subcellularLocation>
</comment>
<evidence type="ECO:0000313" key="6">
    <source>
        <dbReference type="Proteomes" id="UP001274830"/>
    </source>
</evidence>
<gene>
    <name evidence="5" type="ORF">LTR78_009921</name>
</gene>
<name>A0AAE0WI98_9PEZI</name>
<dbReference type="InterPro" id="IPR046347">
    <property type="entry name" value="bZIP_sf"/>
</dbReference>
<dbReference type="GO" id="GO:0090575">
    <property type="term" value="C:RNA polymerase II transcription regulator complex"/>
    <property type="evidence" value="ECO:0007669"/>
    <property type="project" value="TreeGrafter"/>
</dbReference>
<dbReference type="SMART" id="SM00338">
    <property type="entry name" value="BRLZ"/>
    <property type="match status" value="1"/>
</dbReference>
<comment type="caution">
    <text evidence="5">The sequence shown here is derived from an EMBL/GenBank/DDBJ whole genome shotgun (WGS) entry which is preliminary data.</text>
</comment>
<dbReference type="Gene3D" id="1.20.5.170">
    <property type="match status" value="1"/>
</dbReference>
<dbReference type="Proteomes" id="UP001274830">
    <property type="component" value="Unassembled WGS sequence"/>
</dbReference>
<protein>
    <recommendedName>
        <fullName evidence="4">BZIP domain-containing protein</fullName>
    </recommendedName>
</protein>
<dbReference type="PANTHER" id="PTHR40621">
    <property type="entry name" value="TRANSCRIPTION FACTOR KAPC-RELATED"/>
    <property type="match status" value="1"/>
</dbReference>
<evidence type="ECO:0000256" key="2">
    <source>
        <dbReference type="ARBA" id="ARBA00023242"/>
    </source>
</evidence>
<evidence type="ECO:0000256" key="1">
    <source>
        <dbReference type="ARBA" id="ARBA00004123"/>
    </source>
</evidence>
<dbReference type="SUPFAM" id="SSF57959">
    <property type="entry name" value="Leucine zipper domain"/>
    <property type="match status" value="1"/>
</dbReference>
<organism evidence="5 6">
    <name type="scientific">Recurvomyces mirabilis</name>
    <dbReference type="NCBI Taxonomy" id="574656"/>
    <lineage>
        <taxon>Eukaryota</taxon>
        <taxon>Fungi</taxon>
        <taxon>Dikarya</taxon>
        <taxon>Ascomycota</taxon>
        <taxon>Pezizomycotina</taxon>
        <taxon>Dothideomycetes</taxon>
        <taxon>Dothideomycetidae</taxon>
        <taxon>Mycosphaerellales</taxon>
        <taxon>Teratosphaeriaceae</taxon>
        <taxon>Recurvomyces</taxon>
    </lineage>
</organism>
<evidence type="ECO:0000256" key="3">
    <source>
        <dbReference type="SAM" id="Coils"/>
    </source>
</evidence>
<feature type="domain" description="BZIP" evidence="4">
    <location>
        <begin position="112"/>
        <end position="175"/>
    </location>
</feature>
<feature type="coiled-coil region" evidence="3">
    <location>
        <begin position="130"/>
        <end position="178"/>
    </location>
</feature>
<keyword evidence="3" id="KW-0175">Coiled coil</keyword>
<evidence type="ECO:0000313" key="5">
    <source>
        <dbReference type="EMBL" id="KAK3670165.1"/>
    </source>
</evidence>
<dbReference type="AlphaFoldDB" id="A0AAE0WI98"/>
<dbReference type="EMBL" id="JAUTXT010000061">
    <property type="protein sequence ID" value="KAK3670165.1"/>
    <property type="molecule type" value="Genomic_DNA"/>
</dbReference>
<proteinExistence type="predicted"/>
<evidence type="ECO:0000259" key="4">
    <source>
        <dbReference type="PROSITE" id="PS50217"/>
    </source>
</evidence>
<sequence>MTVRAKNQVFAIRSANHEMDLNIVSAIMSSDEWPLYTETSGPFLDGETEPVLHDPDSLDALVAALVGGSDDGIAYLGNINPDDLVATAGSETTATTSESLEQTSALLQCDLLDTKERRRAQNRASQRAFRLRKNERVQELEDKLSGMKDEKAAFEKEIEALKAQRARLAEHLTRAKDIIAALRIVCGGDRTDRKDTADVFSIGL</sequence>
<dbReference type="InterPro" id="IPR050936">
    <property type="entry name" value="AP-1-like"/>
</dbReference>
<reference evidence="5" key="1">
    <citation type="submission" date="2023-07" db="EMBL/GenBank/DDBJ databases">
        <title>Black Yeasts Isolated from many extreme environments.</title>
        <authorList>
            <person name="Coleine C."/>
            <person name="Stajich J.E."/>
            <person name="Selbmann L."/>
        </authorList>
    </citation>
    <scope>NUCLEOTIDE SEQUENCE</scope>
    <source>
        <strain evidence="5">CCFEE 5485</strain>
    </source>
</reference>
<dbReference type="CDD" id="cd14688">
    <property type="entry name" value="bZIP_YAP"/>
    <property type="match status" value="1"/>
</dbReference>
<dbReference type="PROSITE" id="PS00036">
    <property type="entry name" value="BZIP_BASIC"/>
    <property type="match status" value="1"/>
</dbReference>
<keyword evidence="2" id="KW-0539">Nucleus</keyword>
<dbReference type="GO" id="GO:0001228">
    <property type="term" value="F:DNA-binding transcription activator activity, RNA polymerase II-specific"/>
    <property type="evidence" value="ECO:0007669"/>
    <property type="project" value="TreeGrafter"/>
</dbReference>
<keyword evidence="6" id="KW-1185">Reference proteome</keyword>
<dbReference type="PROSITE" id="PS50217">
    <property type="entry name" value="BZIP"/>
    <property type="match status" value="1"/>
</dbReference>
<accession>A0AAE0WI98</accession>
<dbReference type="PANTHER" id="PTHR40621:SF6">
    <property type="entry name" value="AP-1-LIKE TRANSCRIPTION FACTOR YAP1-RELATED"/>
    <property type="match status" value="1"/>
</dbReference>
<dbReference type="Pfam" id="PF00170">
    <property type="entry name" value="bZIP_1"/>
    <property type="match status" value="1"/>
</dbReference>